<evidence type="ECO:0000313" key="2">
    <source>
        <dbReference type="Proteomes" id="UP000436088"/>
    </source>
</evidence>
<dbReference type="Proteomes" id="UP000436088">
    <property type="component" value="Unassembled WGS sequence"/>
</dbReference>
<keyword evidence="2" id="KW-1185">Reference proteome</keyword>
<comment type="caution">
    <text evidence="1">The sequence shown here is derived from an EMBL/GenBank/DDBJ whole genome shotgun (WGS) entry which is preliminary data.</text>
</comment>
<sequence length="164" mass="19531">MEVELFNINFWMLINDLPVGFIFEQVTKKIGDFIGCILLYDAIVVSLGYRGCMWICVGLDVWKPLKRKERLSLSNGKISNDTFQYEKLRLFFFFVWKTKTWEEYLPMSFLQEKKDQVAQWDLSIRVPPRKKRMMMSPWLRNESGNADLVREKGMVPEKKSVFKQ</sequence>
<evidence type="ECO:0000313" key="1">
    <source>
        <dbReference type="EMBL" id="KAE8729194.1"/>
    </source>
</evidence>
<gene>
    <name evidence="1" type="ORF">F3Y22_tig00003725pilonHSYRG00046</name>
</gene>
<dbReference type="AlphaFoldDB" id="A0A6A3CKZ6"/>
<proteinExistence type="predicted"/>
<evidence type="ECO:0008006" key="3">
    <source>
        <dbReference type="Google" id="ProtNLM"/>
    </source>
</evidence>
<name>A0A6A3CKZ6_HIBSY</name>
<protein>
    <recommendedName>
        <fullName evidence="3">DUF4283 domain-containing protein</fullName>
    </recommendedName>
</protein>
<reference evidence="1" key="1">
    <citation type="submission" date="2019-09" db="EMBL/GenBank/DDBJ databases">
        <title>Draft genome information of white flower Hibiscus syriacus.</title>
        <authorList>
            <person name="Kim Y.-M."/>
        </authorList>
    </citation>
    <scope>NUCLEOTIDE SEQUENCE [LARGE SCALE GENOMIC DNA]</scope>
    <source>
        <strain evidence="1">YM2019G1</strain>
    </source>
</reference>
<organism evidence="1 2">
    <name type="scientific">Hibiscus syriacus</name>
    <name type="common">Rose of Sharon</name>
    <dbReference type="NCBI Taxonomy" id="106335"/>
    <lineage>
        <taxon>Eukaryota</taxon>
        <taxon>Viridiplantae</taxon>
        <taxon>Streptophyta</taxon>
        <taxon>Embryophyta</taxon>
        <taxon>Tracheophyta</taxon>
        <taxon>Spermatophyta</taxon>
        <taxon>Magnoliopsida</taxon>
        <taxon>eudicotyledons</taxon>
        <taxon>Gunneridae</taxon>
        <taxon>Pentapetalae</taxon>
        <taxon>rosids</taxon>
        <taxon>malvids</taxon>
        <taxon>Malvales</taxon>
        <taxon>Malvaceae</taxon>
        <taxon>Malvoideae</taxon>
        <taxon>Hibiscus</taxon>
    </lineage>
</organism>
<accession>A0A6A3CKZ6</accession>
<dbReference type="EMBL" id="VEPZ02000231">
    <property type="protein sequence ID" value="KAE8729194.1"/>
    <property type="molecule type" value="Genomic_DNA"/>
</dbReference>